<dbReference type="SUPFAM" id="SSF53098">
    <property type="entry name" value="Ribonuclease H-like"/>
    <property type="match status" value="1"/>
</dbReference>
<evidence type="ECO:0000259" key="1">
    <source>
        <dbReference type="Pfam" id="PF13456"/>
    </source>
</evidence>
<dbReference type="RefSeq" id="WP_248656995.1">
    <property type="nucleotide sequence ID" value="NZ_CAUZLN010000003.1"/>
</dbReference>
<accession>A0ABN9YSL8</accession>
<dbReference type="Gene3D" id="3.30.420.10">
    <property type="entry name" value="Ribonuclease H-like superfamily/Ribonuclease H"/>
    <property type="match status" value="1"/>
</dbReference>
<dbReference type="Pfam" id="PF13456">
    <property type="entry name" value="RVT_3"/>
    <property type="match status" value="1"/>
</dbReference>
<sequence>MIQIQTDAAYRPSSQETAAGIVFVKDRKQAQMSGRLKPCRDNHEAEFQALIWGLTQVQKELDAKQLVEIQSDSKILVSSLQKGYAKHFQEYVDQILALLPNPELTFFVWVKDAENKGPHQLAWQKLNK</sequence>
<evidence type="ECO:0000313" key="2">
    <source>
        <dbReference type="EMBL" id="CAK1237216.1"/>
    </source>
</evidence>
<comment type="caution">
    <text evidence="2">The sequence shown here is derived from an EMBL/GenBank/DDBJ whole genome shotgun (WGS) entry which is preliminary data.</text>
</comment>
<organism evidence="2 3">
    <name type="scientific">Fructobacillus fructosus</name>
    <dbReference type="NCBI Taxonomy" id="1631"/>
    <lineage>
        <taxon>Bacteria</taxon>
        <taxon>Bacillati</taxon>
        <taxon>Bacillota</taxon>
        <taxon>Bacilli</taxon>
        <taxon>Lactobacillales</taxon>
        <taxon>Lactobacillaceae</taxon>
        <taxon>Fructobacillus</taxon>
    </lineage>
</organism>
<keyword evidence="2" id="KW-0378">Hydrolase</keyword>
<dbReference type="GO" id="GO:0004523">
    <property type="term" value="F:RNA-DNA hybrid ribonuclease activity"/>
    <property type="evidence" value="ECO:0007669"/>
    <property type="project" value="UniProtKB-EC"/>
</dbReference>
<dbReference type="EMBL" id="CAUZLR010000003">
    <property type="protein sequence ID" value="CAK1237216.1"/>
    <property type="molecule type" value="Genomic_DNA"/>
</dbReference>
<gene>
    <name evidence="2" type="ORF">R54839_PPFHFPJH_00722</name>
</gene>
<name>A0ABN9YSL8_9LACO</name>
<dbReference type="Proteomes" id="UP001314261">
    <property type="component" value="Unassembled WGS sequence"/>
</dbReference>
<dbReference type="CDD" id="cd09279">
    <property type="entry name" value="RNase_HI_like"/>
    <property type="match status" value="1"/>
</dbReference>
<reference evidence="2 3" key="1">
    <citation type="submission" date="2023-10" db="EMBL/GenBank/DDBJ databases">
        <authorList>
            <person name="Botero Cardona J."/>
        </authorList>
    </citation>
    <scope>NUCLEOTIDE SEQUENCE [LARGE SCALE GENOMIC DNA]</scope>
    <source>
        <strain evidence="2 3">R-54839</strain>
    </source>
</reference>
<proteinExistence type="predicted"/>
<dbReference type="EC" id="3.1.26.4" evidence="2"/>
<keyword evidence="3" id="KW-1185">Reference proteome</keyword>
<dbReference type="InterPro" id="IPR002156">
    <property type="entry name" value="RNaseH_domain"/>
</dbReference>
<dbReference type="InterPro" id="IPR036397">
    <property type="entry name" value="RNaseH_sf"/>
</dbReference>
<evidence type="ECO:0000313" key="3">
    <source>
        <dbReference type="Proteomes" id="UP001314261"/>
    </source>
</evidence>
<dbReference type="InterPro" id="IPR012337">
    <property type="entry name" value="RNaseH-like_sf"/>
</dbReference>
<protein>
    <submittedName>
        <fullName evidence="2">Ribonuclease HI (RnhA)</fullName>
        <ecNumber evidence="2">3.1.26.4</ecNumber>
    </submittedName>
</protein>
<feature type="domain" description="RNase H type-1" evidence="1">
    <location>
        <begin position="6"/>
        <end position="122"/>
    </location>
</feature>